<name>A0A9W8KYE4_9FUNG</name>
<evidence type="ECO:0000256" key="1">
    <source>
        <dbReference type="SAM" id="MobiDB-lite"/>
    </source>
</evidence>
<feature type="compositionally biased region" description="Polar residues" evidence="1">
    <location>
        <begin position="106"/>
        <end position="117"/>
    </location>
</feature>
<feature type="region of interest" description="Disordered" evidence="1">
    <location>
        <begin position="104"/>
        <end position="132"/>
    </location>
</feature>
<accession>A0A9W8KYE4</accession>
<organism evidence="3 4">
    <name type="scientific">Coemansia spiralis</name>
    <dbReference type="NCBI Taxonomy" id="417178"/>
    <lineage>
        <taxon>Eukaryota</taxon>
        <taxon>Fungi</taxon>
        <taxon>Fungi incertae sedis</taxon>
        <taxon>Zoopagomycota</taxon>
        <taxon>Kickxellomycotina</taxon>
        <taxon>Kickxellomycetes</taxon>
        <taxon>Kickxellales</taxon>
        <taxon>Kickxellaceae</taxon>
        <taxon>Coemansia</taxon>
    </lineage>
</organism>
<dbReference type="AlphaFoldDB" id="A0A9W8KYE4"/>
<reference evidence="3" key="1">
    <citation type="submission" date="2022-07" db="EMBL/GenBank/DDBJ databases">
        <title>Phylogenomic reconstructions and comparative analyses of Kickxellomycotina fungi.</title>
        <authorList>
            <person name="Reynolds N.K."/>
            <person name="Stajich J.E."/>
            <person name="Barry K."/>
            <person name="Grigoriev I.V."/>
            <person name="Crous P."/>
            <person name="Smith M.E."/>
        </authorList>
    </citation>
    <scope>NUCLEOTIDE SEQUENCE</scope>
    <source>
        <strain evidence="3">NRRL 3115</strain>
    </source>
</reference>
<dbReference type="OrthoDB" id="5592910at2759"/>
<feature type="signal peptide" evidence="2">
    <location>
        <begin position="1"/>
        <end position="18"/>
    </location>
</feature>
<evidence type="ECO:0000313" key="3">
    <source>
        <dbReference type="EMBL" id="KAJ2677507.1"/>
    </source>
</evidence>
<keyword evidence="2" id="KW-0732">Signal</keyword>
<protein>
    <submittedName>
        <fullName evidence="3">Uncharacterized protein</fullName>
    </submittedName>
</protein>
<sequence>MKSAVIAVVVALSALVSAMPIARPDVLPTYYQTWGTSELADLFTGSELEFSPIPANPAPLPSLDTLSKPLYTTWGPGEFESFMGSEFSLIASFYPGYTPTGDYEVSPTQGASSDTGYSTDAEQTTAAASSAPSSTTTVYVYKCPQPTV</sequence>
<evidence type="ECO:0000256" key="2">
    <source>
        <dbReference type="SAM" id="SignalP"/>
    </source>
</evidence>
<dbReference type="EMBL" id="JANBTW010000032">
    <property type="protein sequence ID" value="KAJ2677507.1"/>
    <property type="molecule type" value="Genomic_DNA"/>
</dbReference>
<proteinExistence type="predicted"/>
<feature type="compositionally biased region" description="Low complexity" evidence="1">
    <location>
        <begin position="118"/>
        <end position="132"/>
    </location>
</feature>
<gene>
    <name evidence="3" type="ORF">GGI25_003142</name>
</gene>
<evidence type="ECO:0000313" key="4">
    <source>
        <dbReference type="Proteomes" id="UP001151518"/>
    </source>
</evidence>
<feature type="chain" id="PRO_5040996918" evidence="2">
    <location>
        <begin position="19"/>
        <end position="148"/>
    </location>
</feature>
<dbReference type="Proteomes" id="UP001151518">
    <property type="component" value="Unassembled WGS sequence"/>
</dbReference>
<comment type="caution">
    <text evidence="3">The sequence shown here is derived from an EMBL/GenBank/DDBJ whole genome shotgun (WGS) entry which is preliminary data.</text>
</comment>